<name>A0ABR2K3S8_9EUKA</name>
<evidence type="ECO:0000256" key="2">
    <source>
        <dbReference type="ARBA" id="ARBA00044677"/>
    </source>
</evidence>
<comment type="catalytic activity">
    <reaction evidence="2">
        <text>ssDNA + n NTP = ssDNA/pppN(pN)n-1 hybrid + (n-1) diphosphate.</text>
        <dbReference type="EC" id="2.7.7.102"/>
    </reaction>
</comment>
<dbReference type="InterPro" id="IPR044917">
    <property type="entry name" value="PRIMPOL"/>
</dbReference>
<dbReference type="Pfam" id="PF03121">
    <property type="entry name" value="Herpes_UL52"/>
    <property type="match status" value="1"/>
</dbReference>
<gene>
    <name evidence="5" type="ORF">M9Y10_041230</name>
</gene>
<comment type="catalytic activity">
    <reaction evidence="4">
        <text>DNA(n) + a 2'-deoxyribonucleoside 5'-triphosphate = DNA(n+1) + diphosphate</text>
        <dbReference type="Rhea" id="RHEA:22508"/>
        <dbReference type="Rhea" id="RHEA-COMP:17339"/>
        <dbReference type="Rhea" id="RHEA-COMP:17340"/>
        <dbReference type="ChEBI" id="CHEBI:33019"/>
        <dbReference type="ChEBI" id="CHEBI:61560"/>
        <dbReference type="ChEBI" id="CHEBI:173112"/>
        <dbReference type="EC" id="2.7.7.7"/>
    </reaction>
    <physiologicalReaction direction="left-to-right" evidence="4">
        <dbReference type="Rhea" id="RHEA:22509"/>
    </physiologicalReaction>
</comment>
<evidence type="ECO:0000256" key="3">
    <source>
        <dbReference type="ARBA" id="ARBA00044768"/>
    </source>
</evidence>
<dbReference type="PANTHER" id="PTHR31399">
    <property type="entry name" value="DNA-DIRECTED PRIMASE / POLYMERASE PROTEIN"/>
    <property type="match status" value="1"/>
</dbReference>
<accession>A0ABR2K3S8</accession>
<dbReference type="Proteomes" id="UP001470230">
    <property type="component" value="Unassembled WGS sequence"/>
</dbReference>
<evidence type="ECO:0000256" key="1">
    <source>
        <dbReference type="ARBA" id="ARBA00026139"/>
    </source>
</evidence>
<dbReference type="PANTHER" id="PTHR31399:SF0">
    <property type="entry name" value="DNA-DIRECTED PRIMASE_POLYMERASE PROTEIN"/>
    <property type="match status" value="1"/>
</dbReference>
<protein>
    <recommendedName>
        <fullName evidence="1">DNA-directed primase/polymerase protein</fullName>
        <ecNumber evidence="3">2.7.7.102</ecNumber>
    </recommendedName>
</protein>
<comment type="caution">
    <text evidence="5">The sequence shown here is derived from an EMBL/GenBank/DDBJ whole genome shotgun (WGS) entry which is preliminary data.</text>
</comment>
<dbReference type="EC" id="2.7.7.102" evidence="3"/>
<sequence>MISTQSFYNSSPKLDTSINLKILKSVYESYLDGDKEVISKMSDPKSYSLYKSLDLSMINEEKGVFTFEKNGGKRYFFIHSYSSLFDLYRSCPTPHLYEVIVEDRPCHLYFDVEYHFDEHPEYNGNEMVEYLISTVEDKLFEVFGIDQYDLIHLDATSPNKFSRHLIFRSDFFCFQNNRQVSTFVHKEILTDEKLALIVDPAVYSRNRNFRCIWSTKFANNEKYPLLPIDGKNQSPKESNLEYFKKTLITYVGSNPHCIGYPEEQNLKWSHMSNTATGKDSNGFISIPTIGNQDFKCIGIEQFALAVFAPNGMIKSAKYSPQFNTLTFIIKGCRYCHHIGREHKSNSIYLVAHLSNGTIVQRCFDPDCRGFQSSPVTIPEQIYKQLKEQYTDNPEYNKIDFQPKKVKSEIYLKYNNEKDNTNSES</sequence>
<proteinExistence type="predicted"/>
<organism evidence="5 6">
    <name type="scientific">Tritrichomonas musculus</name>
    <dbReference type="NCBI Taxonomy" id="1915356"/>
    <lineage>
        <taxon>Eukaryota</taxon>
        <taxon>Metamonada</taxon>
        <taxon>Parabasalia</taxon>
        <taxon>Tritrichomonadida</taxon>
        <taxon>Tritrichomonadidae</taxon>
        <taxon>Tritrichomonas</taxon>
    </lineage>
</organism>
<dbReference type="EMBL" id="JAPFFF010000007">
    <property type="protein sequence ID" value="KAK8885776.1"/>
    <property type="molecule type" value="Genomic_DNA"/>
</dbReference>
<keyword evidence="6" id="KW-1185">Reference proteome</keyword>
<evidence type="ECO:0000256" key="4">
    <source>
        <dbReference type="ARBA" id="ARBA00047303"/>
    </source>
</evidence>
<evidence type="ECO:0000313" key="5">
    <source>
        <dbReference type="EMBL" id="KAK8885776.1"/>
    </source>
</evidence>
<reference evidence="5 6" key="1">
    <citation type="submission" date="2024-04" db="EMBL/GenBank/DDBJ databases">
        <title>Tritrichomonas musculus Genome.</title>
        <authorList>
            <person name="Alves-Ferreira E."/>
            <person name="Grigg M."/>
            <person name="Lorenzi H."/>
            <person name="Galac M."/>
        </authorList>
    </citation>
    <scope>NUCLEOTIDE SEQUENCE [LARGE SCALE GENOMIC DNA]</scope>
    <source>
        <strain evidence="5 6">EAF2021</strain>
    </source>
</reference>
<evidence type="ECO:0000313" key="6">
    <source>
        <dbReference type="Proteomes" id="UP001470230"/>
    </source>
</evidence>